<dbReference type="EMBL" id="JAHRIQ010059804">
    <property type="protein sequence ID" value="MEQ2240818.1"/>
    <property type="molecule type" value="Genomic_DNA"/>
</dbReference>
<sequence length="101" mass="11450">MTRNPRAPFHSTGLSQQVKGRDRTVLKTLSQYGSAMEGLMETTKVSSLRLFLMSSLFRFVLRHTCRHLYTETIGDVWSQSLETTKHSQLMVCCILQSLSGP</sequence>
<reference evidence="2 3" key="1">
    <citation type="submission" date="2021-06" db="EMBL/GenBank/DDBJ databases">
        <authorList>
            <person name="Palmer J.M."/>
        </authorList>
    </citation>
    <scope>NUCLEOTIDE SEQUENCE [LARGE SCALE GENOMIC DNA]</scope>
    <source>
        <strain evidence="3">if_2019</strain>
        <tissue evidence="2">Muscle</tissue>
    </source>
</reference>
<accession>A0ABV0UAG3</accession>
<evidence type="ECO:0000256" key="1">
    <source>
        <dbReference type="SAM" id="MobiDB-lite"/>
    </source>
</evidence>
<protein>
    <submittedName>
        <fullName evidence="2">Uncharacterized protein</fullName>
    </submittedName>
</protein>
<organism evidence="2 3">
    <name type="scientific">Ilyodon furcidens</name>
    <name type="common">goldbreast splitfin</name>
    <dbReference type="NCBI Taxonomy" id="33524"/>
    <lineage>
        <taxon>Eukaryota</taxon>
        <taxon>Metazoa</taxon>
        <taxon>Chordata</taxon>
        <taxon>Craniata</taxon>
        <taxon>Vertebrata</taxon>
        <taxon>Euteleostomi</taxon>
        <taxon>Actinopterygii</taxon>
        <taxon>Neopterygii</taxon>
        <taxon>Teleostei</taxon>
        <taxon>Neoteleostei</taxon>
        <taxon>Acanthomorphata</taxon>
        <taxon>Ovalentaria</taxon>
        <taxon>Atherinomorphae</taxon>
        <taxon>Cyprinodontiformes</taxon>
        <taxon>Goodeidae</taxon>
        <taxon>Ilyodon</taxon>
    </lineage>
</organism>
<comment type="caution">
    <text evidence="2">The sequence shown here is derived from an EMBL/GenBank/DDBJ whole genome shotgun (WGS) entry which is preliminary data.</text>
</comment>
<proteinExistence type="predicted"/>
<feature type="region of interest" description="Disordered" evidence="1">
    <location>
        <begin position="1"/>
        <end position="20"/>
    </location>
</feature>
<gene>
    <name evidence="2" type="ORF">ILYODFUR_018995</name>
</gene>
<evidence type="ECO:0000313" key="3">
    <source>
        <dbReference type="Proteomes" id="UP001482620"/>
    </source>
</evidence>
<dbReference type="Proteomes" id="UP001482620">
    <property type="component" value="Unassembled WGS sequence"/>
</dbReference>
<keyword evidence="3" id="KW-1185">Reference proteome</keyword>
<name>A0ABV0UAG3_9TELE</name>
<evidence type="ECO:0000313" key="2">
    <source>
        <dbReference type="EMBL" id="MEQ2240818.1"/>
    </source>
</evidence>